<protein>
    <recommendedName>
        <fullName evidence="1">BOD1/SHG1 domain-containing protein</fullName>
    </recommendedName>
</protein>
<accession>A0A9W7ZQ80</accession>
<dbReference type="EMBL" id="JANBPU010000580">
    <property type="protein sequence ID" value="KAJ1910413.1"/>
    <property type="molecule type" value="Genomic_DNA"/>
</dbReference>
<evidence type="ECO:0000259" key="1">
    <source>
        <dbReference type="Pfam" id="PF05205"/>
    </source>
</evidence>
<name>A0A9W7ZQ80_9FUNG</name>
<organism evidence="2 3">
    <name type="scientific">Mycoemilia scoparia</name>
    <dbReference type="NCBI Taxonomy" id="417184"/>
    <lineage>
        <taxon>Eukaryota</taxon>
        <taxon>Fungi</taxon>
        <taxon>Fungi incertae sedis</taxon>
        <taxon>Zoopagomycota</taxon>
        <taxon>Kickxellomycotina</taxon>
        <taxon>Kickxellomycetes</taxon>
        <taxon>Kickxellales</taxon>
        <taxon>Kickxellaceae</taxon>
        <taxon>Mycoemilia</taxon>
    </lineage>
</organism>
<sequence length="116" mass="13519">MDTTPEQVINSIKRNGTFDAMRQEMFSHYMTSDKGMQFKELLNETLESIQDRSSQLFTDSVQLEKILYDHLNRKEHIDRVSREARIHWLANKDNRLQVSHAIKQAIGQVSGAQPMD</sequence>
<evidence type="ECO:0000313" key="2">
    <source>
        <dbReference type="EMBL" id="KAJ1910413.1"/>
    </source>
</evidence>
<dbReference type="OrthoDB" id="5579731at2759"/>
<keyword evidence="3" id="KW-1185">Reference proteome</keyword>
<dbReference type="Proteomes" id="UP001150538">
    <property type="component" value="Unassembled WGS sequence"/>
</dbReference>
<dbReference type="Pfam" id="PF05205">
    <property type="entry name" value="COMPASS-Shg1"/>
    <property type="match status" value="1"/>
</dbReference>
<reference evidence="2" key="1">
    <citation type="submission" date="2022-07" db="EMBL/GenBank/DDBJ databases">
        <title>Phylogenomic reconstructions and comparative analyses of Kickxellomycotina fungi.</title>
        <authorList>
            <person name="Reynolds N.K."/>
            <person name="Stajich J.E."/>
            <person name="Barry K."/>
            <person name="Grigoriev I.V."/>
            <person name="Crous P."/>
            <person name="Smith M.E."/>
        </authorList>
    </citation>
    <scope>NUCLEOTIDE SEQUENCE</scope>
    <source>
        <strain evidence="2">NBRC 100468</strain>
    </source>
</reference>
<dbReference type="AlphaFoldDB" id="A0A9W7ZQ80"/>
<proteinExistence type="predicted"/>
<dbReference type="InterPro" id="IPR055264">
    <property type="entry name" value="BOD1/SHG1_dom"/>
</dbReference>
<comment type="caution">
    <text evidence="2">The sequence shown here is derived from an EMBL/GenBank/DDBJ whole genome shotgun (WGS) entry which is preliminary data.</text>
</comment>
<evidence type="ECO:0000313" key="3">
    <source>
        <dbReference type="Proteomes" id="UP001150538"/>
    </source>
</evidence>
<gene>
    <name evidence="2" type="ORF">H4219_006214</name>
</gene>
<feature type="domain" description="BOD1/SHG1" evidence="1">
    <location>
        <begin position="8"/>
        <end position="103"/>
    </location>
</feature>